<dbReference type="Gene3D" id="3.50.50.60">
    <property type="entry name" value="FAD/NAD(P)-binding domain"/>
    <property type="match status" value="2"/>
</dbReference>
<evidence type="ECO:0000256" key="1">
    <source>
        <dbReference type="ARBA" id="ARBA00037217"/>
    </source>
</evidence>
<protein>
    <recommendedName>
        <fullName evidence="3">Pyridine nucleotide-disulfide oxidoreductase domain-containing protein 2</fullName>
    </recommendedName>
</protein>
<sequence length="528" mass="57905">MSHYDVVVMGAGHNGLVAAAYMAKAGKKVIVLERQPFYGGGVTTRELMTPGYFNDEHSATHVMILANPLIQNDELGLQSKFGLSYDYMDRSVVSVWDDGTVLVSWKDLDRTCEEFAKVSPRDAEVYRQFVQAGQKVLPMMMTGLAIPPTPLGAFVAMMDQSDQGRFMFDMMQRSARDIIEETFENELVKLHLLRAVAEALINPDDLSTGIAAFLSNAMLHTYGGGVPKGGSGKLSESLVKCIEHYGGEVRCDAEVARVIVSSGKATGLELTNGETFMAKDGVIGAIHPHVLDKFVEGVPEPVVKRAKRVTTTEISVNMIHLNLKKQATLKVGKEYHSHAVELMDFYTVRDMCMEFDKIRRGVPSSRLIGGFDVTHTDPSRAPAGSGVFYGVHLVPAKLHEGGLEGWDESKEAIADEALAQYRKFYDGLEDDNIIARHIGSPMDHQRYSPNSFLNGDIHGAANPFYQSMGHRPTPDLGDFRVPEVESLYLVGPAMHPGGGVTGGGRATAIQMMDDLGIDYDKVFNEEVR</sequence>
<dbReference type="SUPFAM" id="SSF51905">
    <property type="entry name" value="FAD/NAD(P)-binding domain"/>
    <property type="match status" value="1"/>
</dbReference>
<dbReference type="EMBL" id="QNRF01000003">
    <property type="protein sequence ID" value="RBO84071.1"/>
    <property type="molecule type" value="Genomic_DNA"/>
</dbReference>
<evidence type="ECO:0000256" key="3">
    <source>
        <dbReference type="ARBA" id="ARBA00040298"/>
    </source>
</evidence>
<evidence type="ECO:0000259" key="4">
    <source>
        <dbReference type="Pfam" id="PF01593"/>
    </source>
</evidence>
<dbReference type="RefSeq" id="WP_113874037.1">
    <property type="nucleotide sequence ID" value="NZ_QNRF01000003.1"/>
</dbReference>
<reference evidence="5 6" key="1">
    <citation type="submission" date="2018-06" db="EMBL/GenBank/DDBJ databases">
        <title>Genomic Encyclopedia of Type Strains, Phase III (KMG-III): the genomes of soil and plant-associated and newly described type strains.</title>
        <authorList>
            <person name="Whitman W."/>
        </authorList>
    </citation>
    <scope>NUCLEOTIDE SEQUENCE [LARGE SCALE GENOMIC DNA]</scope>
    <source>
        <strain evidence="5 6">CECT 7732</strain>
    </source>
</reference>
<dbReference type="Pfam" id="PF01593">
    <property type="entry name" value="Amino_oxidase"/>
    <property type="match status" value="1"/>
</dbReference>
<comment type="subunit">
    <text evidence="2">Interacts with COX5B; this interaction may contribute to localize PYROXD2 to the inner face of the inner mitochondrial membrane.</text>
</comment>
<organism evidence="5 6">
    <name type="scientific">Marinomonas aquiplantarum</name>
    <dbReference type="NCBI Taxonomy" id="491951"/>
    <lineage>
        <taxon>Bacteria</taxon>
        <taxon>Pseudomonadati</taxon>
        <taxon>Pseudomonadota</taxon>
        <taxon>Gammaproteobacteria</taxon>
        <taxon>Oceanospirillales</taxon>
        <taxon>Oceanospirillaceae</taxon>
        <taxon>Marinomonas</taxon>
    </lineage>
</organism>
<gene>
    <name evidence="5" type="ORF">DFP76_103345</name>
</gene>
<name>A0A366D1Z8_9GAMM</name>
<proteinExistence type="predicted"/>
<dbReference type="GO" id="GO:0016491">
    <property type="term" value="F:oxidoreductase activity"/>
    <property type="evidence" value="ECO:0007669"/>
    <property type="project" value="InterPro"/>
</dbReference>
<dbReference type="InterPro" id="IPR002937">
    <property type="entry name" value="Amino_oxidase"/>
</dbReference>
<dbReference type="InterPro" id="IPR018203">
    <property type="entry name" value="GDP_dissociation_inhibitor"/>
</dbReference>
<evidence type="ECO:0000313" key="6">
    <source>
        <dbReference type="Proteomes" id="UP000252086"/>
    </source>
</evidence>
<keyword evidence="6" id="KW-1185">Reference proteome</keyword>
<dbReference type="AlphaFoldDB" id="A0A366D1Z8"/>
<dbReference type="OrthoDB" id="9774675at2"/>
<dbReference type="PANTHER" id="PTHR10668">
    <property type="entry name" value="PHYTOENE DEHYDROGENASE"/>
    <property type="match status" value="1"/>
</dbReference>
<dbReference type="PRINTS" id="PR00891">
    <property type="entry name" value="RABGDIREP"/>
</dbReference>
<dbReference type="PANTHER" id="PTHR10668:SF103">
    <property type="entry name" value="PYRIDINE NUCLEOTIDE-DISULFIDE OXIDOREDUCTASE DOMAIN-CONTAINING PROTEIN 2"/>
    <property type="match status" value="1"/>
</dbReference>
<dbReference type="GO" id="GO:0005092">
    <property type="term" value="F:GDP-dissociation inhibitor activity"/>
    <property type="evidence" value="ECO:0007669"/>
    <property type="project" value="InterPro"/>
</dbReference>
<evidence type="ECO:0000313" key="5">
    <source>
        <dbReference type="EMBL" id="RBO84071.1"/>
    </source>
</evidence>
<comment type="caution">
    <text evidence="5">The sequence shown here is derived from an EMBL/GenBank/DDBJ whole genome shotgun (WGS) entry which is preliminary data.</text>
</comment>
<dbReference type="GO" id="GO:0007264">
    <property type="term" value="P:small GTPase-mediated signal transduction"/>
    <property type="evidence" value="ECO:0007669"/>
    <property type="project" value="InterPro"/>
</dbReference>
<evidence type="ECO:0000256" key="2">
    <source>
        <dbReference type="ARBA" id="ARBA00038825"/>
    </source>
</evidence>
<dbReference type="Proteomes" id="UP000252086">
    <property type="component" value="Unassembled WGS sequence"/>
</dbReference>
<dbReference type="InterPro" id="IPR036188">
    <property type="entry name" value="FAD/NAD-bd_sf"/>
</dbReference>
<accession>A0A366D1Z8</accession>
<feature type="domain" description="Amine oxidase" evidence="4">
    <location>
        <begin position="15"/>
        <end position="432"/>
    </location>
</feature>
<comment type="function">
    <text evidence="1">Probable oxidoreductase that may play a role as regulator of mitochondrial function.</text>
</comment>